<dbReference type="Proteomes" id="UP001497497">
    <property type="component" value="Unassembled WGS sequence"/>
</dbReference>
<proteinExistence type="predicted"/>
<protein>
    <submittedName>
        <fullName evidence="2">Uncharacterized protein</fullName>
    </submittedName>
</protein>
<reference evidence="2 3" key="1">
    <citation type="submission" date="2024-04" db="EMBL/GenBank/DDBJ databases">
        <authorList>
            <consortium name="Genoscope - CEA"/>
            <person name="William W."/>
        </authorList>
    </citation>
    <scope>NUCLEOTIDE SEQUENCE [LARGE SCALE GENOMIC DNA]</scope>
</reference>
<evidence type="ECO:0000313" key="3">
    <source>
        <dbReference type="Proteomes" id="UP001497497"/>
    </source>
</evidence>
<gene>
    <name evidence="2" type="ORF">GSLYS_00007058001</name>
</gene>
<evidence type="ECO:0000256" key="1">
    <source>
        <dbReference type="SAM" id="MobiDB-lite"/>
    </source>
</evidence>
<sequence length="1145" mass="131433">MDNYERRKRHHDRFERRYGSRSKHFREDDRYQERDFFDDYDILFPERGFHHHTLHDRDLFLKREIDRYQERDFEYDRMLPNKSYARNYLDHYDNLPRLPLPPLPFDHLSFPYWDPYFEDRIPPKFFDRSYNGRRSPLLPHRHDKWASRRERWTPENDYPAPERIDVGPVYRETPNAWKTQKHHRNLRGKDKDFTEDLDLNSIPQEKYTHNNWSANGASNGPQTNINFNPEMRGSDRPVITGRPQGVFMQGTSVNRAPPLLSLQTRRPLLQTPTPRYTEQKFQGRGQGRGKVQGQAGKTICAQPQAVISPVVKEESKEDVRTKLFKFQESIKKCQQTESQPQSILNAAFTESKSGLKYSFQVEPIQTERGVHMYTKTSLLIEDQVFAYSIALSKKESKARVCQKVIEMFIQNDVDKILKEHFVSQIAPEDIPKEIQELIKKHRERNALSKQNLVPTDHEYIDLLDKMIGDLKSPAKQGVNAIMTIDKNCVQLKIKLLAVYKTVRVSDEQLSITCDIYIVDRFIAQGKGPNRKTAQLNAYNKGAELLKNSTGSDVLHSFPNFNEGELKKQEVMDIVYKGYSRMHESNLCRLNRLKQLPEENRKISDLIVIEHEEWSSDRKKHSHCILNQSATQCGCLLEWITEPENGCFRCTMKLQGEEISTCLAKQRRPSVNLASSIALFHLYETQPVVQRSHAEFPSMWCPRSELVTLANTLSVDEHNTFDSKAEVEKKIARAIEKKLDELLSRPTLEEFATAPDWLTLEKKYLRSAANSKGLRVVAEIYCEEPIYVVSNKYDLKQIVQILENQPNKSHGRYRLLPAVEKPSYNDIAGEVAANDSIIREIQGSADAQRQDAPPEPVKEEVESDNQEENSLDSDNEAFVTASNTFLEDMSHKGNMQFLNATSTPFLSDIPLPKSTSTPSRSSVVKEESTPVKLVPYRPENQFATVQYLPSNCNPQTPNNPMSCTPLPPATSWDQGPAMSNPSYFYRATATTSGTFTATSETSDPDKFIPALPLLPPPPPPPLPPPQDEPSAVNVPLEPSPANLSDWSIDSGRHPEDCPTRIAQSNEMAGQRLNINHNLDVEGCKQTCSPWTSQYNNVQWHHPPVVNWQLGYQQKYAQVQKTNTTAGGWENPVVYPTTYTTYSETQH</sequence>
<evidence type="ECO:0000313" key="2">
    <source>
        <dbReference type="EMBL" id="CAL1533040.1"/>
    </source>
</evidence>
<comment type="caution">
    <text evidence="2">The sequence shown here is derived from an EMBL/GenBank/DDBJ whole genome shotgun (WGS) entry which is preliminary data.</text>
</comment>
<feature type="region of interest" description="Disordered" evidence="1">
    <location>
        <begin position="994"/>
        <end position="1032"/>
    </location>
</feature>
<dbReference type="EMBL" id="CAXITT010000132">
    <property type="protein sequence ID" value="CAL1533040.1"/>
    <property type="molecule type" value="Genomic_DNA"/>
</dbReference>
<organism evidence="2 3">
    <name type="scientific">Lymnaea stagnalis</name>
    <name type="common">Great pond snail</name>
    <name type="synonym">Helix stagnalis</name>
    <dbReference type="NCBI Taxonomy" id="6523"/>
    <lineage>
        <taxon>Eukaryota</taxon>
        <taxon>Metazoa</taxon>
        <taxon>Spiralia</taxon>
        <taxon>Lophotrochozoa</taxon>
        <taxon>Mollusca</taxon>
        <taxon>Gastropoda</taxon>
        <taxon>Heterobranchia</taxon>
        <taxon>Euthyneura</taxon>
        <taxon>Panpulmonata</taxon>
        <taxon>Hygrophila</taxon>
        <taxon>Lymnaeoidea</taxon>
        <taxon>Lymnaeidae</taxon>
        <taxon>Lymnaea</taxon>
    </lineage>
</organism>
<feature type="compositionally biased region" description="Pro residues" evidence="1">
    <location>
        <begin position="1011"/>
        <end position="1026"/>
    </location>
</feature>
<accession>A0AAV2HHV4</accession>
<feature type="region of interest" description="Disordered" evidence="1">
    <location>
        <begin position="904"/>
        <end position="927"/>
    </location>
</feature>
<feature type="compositionally biased region" description="Acidic residues" evidence="1">
    <location>
        <begin position="860"/>
        <end position="874"/>
    </location>
</feature>
<feature type="region of interest" description="Disordered" evidence="1">
    <location>
        <begin position="843"/>
        <end position="874"/>
    </location>
</feature>
<feature type="compositionally biased region" description="Polar residues" evidence="1">
    <location>
        <begin position="912"/>
        <end position="921"/>
    </location>
</feature>
<name>A0AAV2HHV4_LYMST</name>
<dbReference type="AlphaFoldDB" id="A0AAV2HHV4"/>
<keyword evidence="3" id="KW-1185">Reference proteome</keyword>